<keyword evidence="8 10" id="KW-0030">Aminoacyl-tRNA synthetase</keyword>
<dbReference type="InterPro" id="IPR041715">
    <property type="entry name" value="HisRS-like_core"/>
</dbReference>
<dbReference type="HAMAP" id="MF_00125">
    <property type="entry name" value="HisZ"/>
    <property type="match status" value="1"/>
</dbReference>
<dbReference type="InterPro" id="IPR004517">
    <property type="entry name" value="HisZ"/>
</dbReference>
<dbReference type="EC" id="6.1.1.21" evidence="10"/>
<keyword evidence="6 10" id="KW-0067">ATP-binding</keyword>
<dbReference type="PIRSF" id="PIRSF001549">
    <property type="entry name" value="His-tRNA_synth"/>
    <property type="match status" value="1"/>
</dbReference>
<feature type="binding site" evidence="11">
    <location>
        <position position="255"/>
    </location>
    <ligand>
        <name>L-histidine</name>
        <dbReference type="ChEBI" id="CHEBI:57595"/>
    </ligand>
</feature>
<dbReference type="PANTHER" id="PTHR43707:SF1">
    <property type="entry name" value="HISTIDINE--TRNA LIGASE, MITOCHONDRIAL-RELATED"/>
    <property type="match status" value="1"/>
</dbReference>
<dbReference type="EMBL" id="DSLA01000110">
    <property type="protein sequence ID" value="HEH35868.1"/>
    <property type="molecule type" value="Genomic_DNA"/>
</dbReference>
<evidence type="ECO:0000256" key="3">
    <source>
        <dbReference type="ARBA" id="ARBA00022490"/>
    </source>
</evidence>
<feature type="binding site" evidence="11">
    <location>
        <begin position="78"/>
        <end position="80"/>
    </location>
    <ligand>
        <name>L-histidine</name>
        <dbReference type="ChEBI" id="CHEBI:57595"/>
    </ligand>
</feature>
<comment type="catalytic activity">
    <reaction evidence="9 10">
        <text>tRNA(His) + L-histidine + ATP = L-histidyl-tRNA(His) + AMP + diphosphate + H(+)</text>
        <dbReference type="Rhea" id="RHEA:17313"/>
        <dbReference type="Rhea" id="RHEA-COMP:9665"/>
        <dbReference type="Rhea" id="RHEA-COMP:9689"/>
        <dbReference type="ChEBI" id="CHEBI:15378"/>
        <dbReference type="ChEBI" id="CHEBI:30616"/>
        <dbReference type="ChEBI" id="CHEBI:33019"/>
        <dbReference type="ChEBI" id="CHEBI:57595"/>
        <dbReference type="ChEBI" id="CHEBI:78442"/>
        <dbReference type="ChEBI" id="CHEBI:78527"/>
        <dbReference type="ChEBI" id="CHEBI:456215"/>
        <dbReference type="EC" id="6.1.1.21"/>
    </reaction>
</comment>
<accession>A0A7J2TKH3</accession>
<comment type="subcellular location">
    <subcellularLocation>
        <location evidence="1 10">Cytoplasm</location>
    </subcellularLocation>
</comment>
<dbReference type="InterPro" id="IPR015807">
    <property type="entry name" value="His-tRNA-ligase"/>
</dbReference>
<sequence>MKIERPRGTRDFLPDEMEKRREVERRLRKIAESFGYREVATPTFEHSELFKRKSGEGIVEEMYVFEDKSKRELALRPELTAPIIRMFVNECSRMPKPIRFYYFGNCFRYERPQKARYREFWQFGVELIGSDSYLADAEVITLAYKMLESLKIDFELHIGHVGLLRDLLKPLGENSSKAMRLIDKRDEDGLRKLFSELGAKDIEEKVFRLIELTGEKKIIEEAREIIDFDFGYVEKLSDLLESLGVKHKLNFGIARGLDYYTGIVFECYARGLGAQKQICGGGSYELAQIFGGERTPATGFAIGFDRVCELFSWNSERKKVVVIVNFPGFEKNAFELAMKLREAGMTAVVDVMERSLKKQLSYANDINADYAVIIGESEVRGNVFKVKNLKTGEQLDVKAEEITTFLSELLKAEK</sequence>
<keyword evidence="3 10" id="KW-0963">Cytoplasm</keyword>
<feature type="binding site" evidence="11">
    <location>
        <position position="126"/>
    </location>
    <ligand>
        <name>L-histidine</name>
        <dbReference type="ChEBI" id="CHEBI:57595"/>
    </ligand>
</feature>
<dbReference type="GO" id="GO:0005737">
    <property type="term" value="C:cytoplasm"/>
    <property type="evidence" value="ECO:0007669"/>
    <property type="project" value="UniProtKB-SubCell"/>
</dbReference>
<keyword evidence="5 10" id="KW-0547">Nucleotide-binding</keyword>
<evidence type="ECO:0000256" key="6">
    <source>
        <dbReference type="ARBA" id="ARBA00022840"/>
    </source>
</evidence>
<comment type="caution">
    <text evidence="13">The sequence shown here is derived from an EMBL/GenBank/DDBJ whole genome shotgun (WGS) entry which is preliminary data.</text>
</comment>
<dbReference type="InterPro" id="IPR036621">
    <property type="entry name" value="Anticodon-bd_dom_sf"/>
</dbReference>
<name>A0A7J2TKH3_ARCFL</name>
<evidence type="ECO:0000259" key="12">
    <source>
        <dbReference type="PROSITE" id="PS50862"/>
    </source>
</evidence>
<dbReference type="InterPro" id="IPR006195">
    <property type="entry name" value="aa-tRNA-synth_II"/>
</dbReference>
<keyword evidence="4 10" id="KW-0436">Ligase</keyword>
<dbReference type="AlphaFoldDB" id="A0A7J2TKH3"/>
<evidence type="ECO:0000256" key="7">
    <source>
        <dbReference type="ARBA" id="ARBA00022917"/>
    </source>
</evidence>
<dbReference type="Gene3D" id="3.40.50.800">
    <property type="entry name" value="Anticodon-binding domain"/>
    <property type="match status" value="1"/>
</dbReference>
<evidence type="ECO:0000256" key="9">
    <source>
        <dbReference type="ARBA" id="ARBA00047639"/>
    </source>
</evidence>
<dbReference type="Gene3D" id="3.30.930.10">
    <property type="entry name" value="Bira Bifunctional Protein, Domain 2"/>
    <property type="match status" value="1"/>
</dbReference>
<dbReference type="InterPro" id="IPR004516">
    <property type="entry name" value="HisRS/HisZ"/>
</dbReference>
<evidence type="ECO:0000256" key="2">
    <source>
        <dbReference type="ARBA" id="ARBA00008226"/>
    </source>
</evidence>
<organism evidence="13">
    <name type="scientific">Archaeoglobus fulgidus</name>
    <dbReference type="NCBI Taxonomy" id="2234"/>
    <lineage>
        <taxon>Archaea</taxon>
        <taxon>Methanobacteriati</taxon>
        <taxon>Methanobacteriota</taxon>
        <taxon>Archaeoglobi</taxon>
        <taxon>Archaeoglobales</taxon>
        <taxon>Archaeoglobaceae</taxon>
        <taxon>Archaeoglobus</taxon>
    </lineage>
</organism>
<dbReference type="GO" id="GO:0006427">
    <property type="term" value="P:histidyl-tRNA aminoacylation"/>
    <property type="evidence" value="ECO:0007669"/>
    <property type="project" value="UniProtKB-UniRule"/>
</dbReference>
<dbReference type="GO" id="GO:0004821">
    <property type="term" value="F:histidine-tRNA ligase activity"/>
    <property type="evidence" value="ECO:0007669"/>
    <property type="project" value="UniProtKB-UniRule"/>
</dbReference>
<evidence type="ECO:0000256" key="11">
    <source>
        <dbReference type="PIRSR" id="PIRSR001549-1"/>
    </source>
</evidence>
<dbReference type="SUPFAM" id="SSF52954">
    <property type="entry name" value="Class II aaRS ABD-related"/>
    <property type="match status" value="1"/>
</dbReference>
<dbReference type="Pfam" id="PF03129">
    <property type="entry name" value="HGTP_anticodon"/>
    <property type="match status" value="1"/>
</dbReference>
<feature type="domain" description="Aminoacyl-transfer RNA synthetases class-II family profile" evidence="12">
    <location>
        <begin position="7"/>
        <end position="336"/>
    </location>
</feature>
<dbReference type="GO" id="GO:0005524">
    <property type="term" value="F:ATP binding"/>
    <property type="evidence" value="ECO:0007669"/>
    <property type="project" value="UniProtKB-UniRule"/>
</dbReference>
<feature type="binding site" evidence="11">
    <location>
        <position position="108"/>
    </location>
    <ligand>
        <name>L-histidine</name>
        <dbReference type="ChEBI" id="CHEBI:57595"/>
    </ligand>
</feature>
<dbReference type="GO" id="GO:0000105">
    <property type="term" value="P:L-histidine biosynthetic process"/>
    <property type="evidence" value="ECO:0007669"/>
    <property type="project" value="InterPro"/>
</dbReference>
<gene>
    <name evidence="10" type="primary">hisS</name>
    <name evidence="13" type="ORF">ENP88_07005</name>
</gene>
<dbReference type="SUPFAM" id="SSF55681">
    <property type="entry name" value="Class II aaRS and biotin synthetases"/>
    <property type="match status" value="1"/>
</dbReference>
<dbReference type="HAMAP" id="MF_00127">
    <property type="entry name" value="His_tRNA_synth"/>
    <property type="match status" value="1"/>
</dbReference>
<proteinExistence type="inferred from homology"/>
<reference evidence="13" key="1">
    <citation type="journal article" date="2020" name="mSystems">
        <title>Genome- and Community-Level Interaction Insights into Carbon Utilization and Element Cycling Functions of Hydrothermarchaeota in Hydrothermal Sediment.</title>
        <authorList>
            <person name="Zhou Z."/>
            <person name="Liu Y."/>
            <person name="Xu W."/>
            <person name="Pan J."/>
            <person name="Luo Z.H."/>
            <person name="Li M."/>
        </authorList>
    </citation>
    <scope>NUCLEOTIDE SEQUENCE [LARGE SCALE GENOMIC DNA]</scope>
    <source>
        <strain evidence="13">SpSt-26</strain>
    </source>
</reference>
<comment type="similarity">
    <text evidence="2 10">Belongs to the class-II aminoacyl-tRNA synthetase family.</text>
</comment>
<evidence type="ECO:0000256" key="1">
    <source>
        <dbReference type="ARBA" id="ARBA00004496"/>
    </source>
</evidence>
<dbReference type="CDD" id="cd00859">
    <property type="entry name" value="HisRS_anticodon"/>
    <property type="match status" value="1"/>
</dbReference>
<evidence type="ECO:0000256" key="10">
    <source>
        <dbReference type="HAMAP-Rule" id="MF_00127"/>
    </source>
</evidence>
<feature type="binding site" evidence="11">
    <location>
        <position position="122"/>
    </location>
    <ligand>
        <name>L-histidine</name>
        <dbReference type="ChEBI" id="CHEBI:57595"/>
    </ligand>
</feature>
<dbReference type="PROSITE" id="PS50862">
    <property type="entry name" value="AA_TRNA_LIGASE_II"/>
    <property type="match status" value="1"/>
</dbReference>
<dbReference type="InterPro" id="IPR033656">
    <property type="entry name" value="HisRS_anticodon"/>
</dbReference>
<dbReference type="InterPro" id="IPR045864">
    <property type="entry name" value="aa-tRNA-synth_II/BPL/LPL"/>
</dbReference>
<dbReference type="Pfam" id="PF13393">
    <property type="entry name" value="tRNA-synt_His"/>
    <property type="match status" value="1"/>
</dbReference>
<dbReference type="NCBIfam" id="TIGR00442">
    <property type="entry name" value="hisS"/>
    <property type="match status" value="1"/>
</dbReference>
<evidence type="ECO:0000256" key="5">
    <source>
        <dbReference type="ARBA" id="ARBA00022741"/>
    </source>
</evidence>
<dbReference type="InterPro" id="IPR004154">
    <property type="entry name" value="Anticodon-bd"/>
</dbReference>
<evidence type="ECO:0000313" key="13">
    <source>
        <dbReference type="EMBL" id="HEH35868.1"/>
    </source>
</evidence>
<evidence type="ECO:0000256" key="4">
    <source>
        <dbReference type="ARBA" id="ARBA00022598"/>
    </source>
</evidence>
<feature type="binding site" evidence="11">
    <location>
        <begin position="259"/>
        <end position="260"/>
    </location>
    <ligand>
        <name>L-histidine</name>
        <dbReference type="ChEBI" id="CHEBI:57595"/>
    </ligand>
</feature>
<keyword evidence="7 10" id="KW-0648">Protein biosynthesis</keyword>
<dbReference type="CDD" id="cd00773">
    <property type="entry name" value="HisRS-like_core"/>
    <property type="match status" value="1"/>
</dbReference>
<evidence type="ECO:0000256" key="8">
    <source>
        <dbReference type="ARBA" id="ARBA00023146"/>
    </source>
</evidence>
<protein>
    <recommendedName>
        <fullName evidence="10">Histidine--tRNA ligase</fullName>
        <ecNumber evidence="10">6.1.1.21</ecNumber>
    </recommendedName>
    <alternativeName>
        <fullName evidence="10">Histidyl-tRNA synthetase</fullName>
        <shortName evidence="10">HisRS</shortName>
    </alternativeName>
</protein>
<dbReference type="PANTHER" id="PTHR43707">
    <property type="entry name" value="HISTIDYL-TRNA SYNTHETASE"/>
    <property type="match status" value="1"/>
</dbReference>